<name>A0A9W3BWU5_RAPSA</name>
<reference evidence="4" key="2">
    <citation type="submission" date="2025-08" db="UniProtKB">
        <authorList>
            <consortium name="RefSeq"/>
        </authorList>
    </citation>
    <scope>IDENTIFICATION</scope>
    <source>
        <tissue evidence="4">Leaf</tissue>
    </source>
</reference>
<feature type="compositionally biased region" description="Basic and acidic residues" evidence="2">
    <location>
        <begin position="230"/>
        <end position="249"/>
    </location>
</feature>
<sequence length="533" mass="59828">MGSALFKAQEALLQTSKQLHKYSLKDYSIVFCLVYVLTITAMGNKRVVLALAMCLVISSFHEISCQQVGGSREFGTLEGQESESNVQTFEGKATSSVSHSLEAEYEAAGSYEAGQSSSSLDDTKRGFNKNAGSEAELMDASETGGSYQEQVKELQQRQREASASSRTVVEEEITEEKSKVETRGNTFQGGERTGDGSDINQNYLSEQNRGFMIKEPTITRNEAGSMGSHQHYETKQESTEDRLEYHESRTSSSGSSSGSGIRGSLPTGQSGRWRCINQDNNGGKGDDSIEIPNYEFNDIIKEESIEGYSSKTSSLITSLTEMVDKHKKRQWTDVKTGKVSTTVTSEKIKQLKMTLKKYVSLNVSELVNHSDYEKILTMASQYEELTAAKETYIWRLATYGTVIKESVKTSRRVETVQQRVTFYQNMVSERQKRVDSELELVKELAQKGDNLAVQIFAMKKAVSKLEARKKQLEIQFQMSVENLSSVLEESTHAYEQHRVVVREWKEVQASETYSRETVQTAHGLWVQFLKTIT</sequence>
<evidence type="ECO:0000313" key="3">
    <source>
        <dbReference type="Proteomes" id="UP000504610"/>
    </source>
</evidence>
<feature type="compositionally biased region" description="Basic and acidic residues" evidence="2">
    <location>
        <begin position="150"/>
        <end position="160"/>
    </location>
</feature>
<dbReference type="AlphaFoldDB" id="A0A9W3BWU5"/>
<gene>
    <name evidence="4" type="primary">LOC108835330</name>
</gene>
<evidence type="ECO:0000256" key="1">
    <source>
        <dbReference type="SAM" id="Coils"/>
    </source>
</evidence>
<accession>A0A9W3BWU5</accession>
<dbReference type="GeneID" id="108835330"/>
<evidence type="ECO:0000256" key="2">
    <source>
        <dbReference type="SAM" id="MobiDB-lite"/>
    </source>
</evidence>
<dbReference type="OrthoDB" id="1104385at2759"/>
<feature type="region of interest" description="Disordered" evidence="2">
    <location>
        <begin position="108"/>
        <end position="202"/>
    </location>
</feature>
<keyword evidence="1" id="KW-0175">Coiled coil</keyword>
<feature type="compositionally biased region" description="Low complexity" evidence="2">
    <location>
        <begin position="250"/>
        <end position="264"/>
    </location>
</feature>
<organism evidence="3 4">
    <name type="scientific">Raphanus sativus</name>
    <name type="common">Radish</name>
    <name type="synonym">Raphanus raphanistrum var. sativus</name>
    <dbReference type="NCBI Taxonomy" id="3726"/>
    <lineage>
        <taxon>Eukaryota</taxon>
        <taxon>Viridiplantae</taxon>
        <taxon>Streptophyta</taxon>
        <taxon>Embryophyta</taxon>
        <taxon>Tracheophyta</taxon>
        <taxon>Spermatophyta</taxon>
        <taxon>Magnoliopsida</taxon>
        <taxon>eudicotyledons</taxon>
        <taxon>Gunneridae</taxon>
        <taxon>Pentapetalae</taxon>
        <taxon>rosids</taxon>
        <taxon>malvids</taxon>
        <taxon>Brassicales</taxon>
        <taxon>Brassicaceae</taxon>
        <taxon>Brassiceae</taxon>
        <taxon>Raphanus</taxon>
    </lineage>
</organism>
<reference evidence="3" key="1">
    <citation type="journal article" date="2019" name="Database">
        <title>The radish genome database (RadishGD): an integrated information resource for radish genomics.</title>
        <authorList>
            <person name="Yu H.J."/>
            <person name="Baek S."/>
            <person name="Lee Y.J."/>
            <person name="Cho A."/>
            <person name="Mun J.H."/>
        </authorList>
    </citation>
    <scope>NUCLEOTIDE SEQUENCE [LARGE SCALE GENOMIC DNA]</scope>
    <source>
        <strain evidence="3">cv. WK10039</strain>
    </source>
</reference>
<feature type="region of interest" description="Disordered" evidence="2">
    <location>
        <begin position="222"/>
        <end position="289"/>
    </location>
</feature>
<dbReference type="KEGG" id="rsz:108835330"/>
<keyword evidence="3" id="KW-1185">Reference proteome</keyword>
<dbReference type="Proteomes" id="UP000504610">
    <property type="component" value="Chromosome 6"/>
</dbReference>
<proteinExistence type="predicted"/>
<dbReference type="RefSeq" id="XP_056843710.1">
    <property type="nucleotide sequence ID" value="XM_056987730.1"/>
</dbReference>
<protein>
    <submittedName>
        <fullName evidence="4">NAI2-like protein</fullName>
    </submittedName>
</protein>
<feature type="coiled-coil region" evidence="1">
    <location>
        <begin position="455"/>
        <end position="482"/>
    </location>
</feature>
<evidence type="ECO:0000313" key="4">
    <source>
        <dbReference type="RefSeq" id="XP_056843710.1"/>
    </source>
</evidence>